<dbReference type="SUPFAM" id="SSF46689">
    <property type="entry name" value="Homeodomain-like"/>
    <property type="match status" value="1"/>
</dbReference>
<reference evidence="5 6" key="1">
    <citation type="submission" date="2018-04" db="EMBL/GenBank/DDBJ databases">
        <title>Sphingobacterium sp. M46 Genome.</title>
        <authorList>
            <person name="Cheng J."/>
            <person name="Li Y."/>
        </authorList>
    </citation>
    <scope>NUCLEOTIDE SEQUENCE [LARGE SCALE GENOMIC DNA]</scope>
    <source>
        <strain evidence="5 6">M46</strain>
    </source>
</reference>
<dbReference type="GO" id="GO:0043565">
    <property type="term" value="F:sequence-specific DNA binding"/>
    <property type="evidence" value="ECO:0007669"/>
    <property type="project" value="InterPro"/>
</dbReference>
<dbReference type="PROSITE" id="PS01124">
    <property type="entry name" value="HTH_ARAC_FAMILY_2"/>
    <property type="match status" value="1"/>
</dbReference>
<organism evidence="5 6">
    <name type="scientific">Sphingobacterium athyrii</name>
    <dbReference type="NCBI Taxonomy" id="2152717"/>
    <lineage>
        <taxon>Bacteria</taxon>
        <taxon>Pseudomonadati</taxon>
        <taxon>Bacteroidota</taxon>
        <taxon>Sphingobacteriia</taxon>
        <taxon>Sphingobacteriales</taxon>
        <taxon>Sphingobacteriaceae</taxon>
        <taxon>Sphingobacterium</taxon>
    </lineage>
</organism>
<gene>
    <name evidence="5" type="ORF">DCO56_18165</name>
</gene>
<dbReference type="SMART" id="SM00342">
    <property type="entry name" value="HTH_ARAC"/>
    <property type="match status" value="1"/>
</dbReference>
<dbReference type="InterPro" id="IPR018060">
    <property type="entry name" value="HTH_AraC"/>
</dbReference>
<evidence type="ECO:0000259" key="4">
    <source>
        <dbReference type="PROSITE" id="PS01124"/>
    </source>
</evidence>
<feature type="domain" description="HTH araC/xylS-type" evidence="4">
    <location>
        <begin position="179"/>
        <end position="277"/>
    </location>
</feature>
<proteinExistence type="predicted"/>
<evidence type="ECO:0000256" key="1">
    <source>
        <dbReference type="ARBA" id="ARBA00023015"/>
    </source>
</evidence>
<dbReference type="InterPro" id="IPR009057">
    <property type="entry name" value="Homeodomain-like_sf"/>
</dbReference>
<dbReference type="OrthoDB" id="2611870at2"/>
<name>A0A363NPZ1_9SPHI</name>
<keyword evidence="6" id="KW-1185">Reference proteome</keyword>
<keyword evidence="3" id="KW-0804">Transcription</keyword>
<keyword evidence="2" id="KW-0238">DNA-binding</keyword>
<evidence type="ECO:0000313" key="6">
    <source>
        <dbReference type="Proteomes" id="UP000250831"/>
    </source>
</evidence>
<dbReference type="EMBL" id="QCXX01000005">
    <property type="protein sequence ID" value="PUV22849.1"/>
    <property type="molecule type" value="Genomic_DNA"/>
</dbReference>
<dbReference type="PANTHER" id="PTHR43280:SF32">
    <property type="entry name" value="TRANSCRIPTIONAL REGULATORY PROTEIN"/>
    <property type="match status" value="1"/>
</dbReference>
<dbReference type="PANTHER" id="PTHR43280">
    <property type="entry name" value="ARAC-FAMILY TRANSCRIPTIONAL REGULATOR"/>
    <property type="match status" value="1"/>
</dbReference>
<protein>
    <recommendedName>
        <fullName evidence="4">HTH araC/xylS-type domain-containing protein</fullName>
    </recommendedName>
</protein>
<evidence type="ECO:0000256" key="2">
    <source>
        <dbReference type="ARBA" id="ARBA00023125"/>
    </source>
</evidence>
<keyword evidence="1" id="KW-0805">Transcription regulation</keyword>
<evidence type="ECO:0000256" key="3">
    <source>
        <dbReference type="ARBA" id="ARBA00023163"/>
    </source>
</evidence>
<dbReference type="RefSeq" id="WP_108635184.1">
    <property type="nucleotide sequence ID" value="NZ_QCXX01000005.1"/>
</dbReference>
<comment type="caution">
    <text evidence="5">The sequence shown here is derived from an EMBL/GenBank/DDBJ whole genome shotgun (WGS) entry which is preliminary data.</text>
</comment>
<sequence>MTTPDKLGDITTGGFEFFSFRSIPDQDFGQNRRDFFTIIKTFEPIDIVVEKEKYRLATNQMIFVGPGRFIDMSNVRLGKGYLLCFTAAFYERSLEDTATIHSPLFFGESPVLYHDSRFGEQVFNQQITSRLFRVRMQGHIFDRVAHHCVESLLLDAYHDIAAGDHMSQLKSASDIALVNHFSMLIHKHCREHTYVQFYADQLHVTARKLTDICLSVTGKTAKSLILSVLVQQAVKYIKHTSLSISQISYEMGFNDESNFRNFVKKQTGHIPRALRQS</sequence>
<dbReference type="AlphaFoldDB" id="A0A363NPZ1"/>
<accession>A0A363NPZ1</accession>
<evidence type="ECO:0000313" key="5">
    <source>
        <dbReference type="EMBL" id="PUV22849.1"/>
    </source>
</evidence>
<dbReference type="Proteomes" id="UP000250831">
    <property type="component" value="Unassembled WGS sequence"/>
</dbReference>
<dbReference type="Pfam" id="PF12833">
    <property type="entry name" value="HTH_18"/>
    <property type="match status" value="1"/>
</dbReference>
<dbReference type="Gene3D" id="1.10.10.60">
    <property type="entry name" value="Homeodomain-like"/>
    <property type="match status" value="1"/>
</dbReference>
<dbReference type="GO" id="GO:0003700">
    <property type="term" value="F:DNA-binding transcription factor activity"/>
    <property type="evidence" value="ECO:0007669"/>
    <property type="project" value="InterPro"/>
</dbReference>